<organism evidence="2 3">
    <name type="scientific">Qipengyuania algicida</name>
    <dbReference type="NCBI Taxonomy" id="1836209"/>
    <lineage>
        <taxon>Bacteria</taxon>
        <taxon>Pseudomonadati</taxon>
        <taxon>Pseudomonadota</taxon>
        <taxon>Alphaproteobacteria</taxon>
        <taxon>Sphingomonadales</taxon>
        <taxon>Erythrobacteraceae</taxon>
        <taxon>Qipengyuania</taxon>
    </lineage>
</organism>
<protein>
    <submittedName>
        <fullName evidence="2">Lycopene beta-cyclase CrtY</fullName>
        <ecNumber evidence="2">5.5.1.19</ecNumber>
    </submittedName>
</protein>
<sequence>MTNGNPSDTATACDIAIVGGGLAGGLAALAIHRAHPGLRLRLFEAGAHLGGTHRWSWFDSDLLQPEAELLAEFSTTSWPLGTQVIFPGHRRELSAPYRSLASTDFDSTLRRLLPDDAIRCDAPVTRLDAQGVTLGDGQRITARAVIDCRDFPPSRTLTGGWQLFVGRHIRTAQQHGLDRPIIMDADLPQHGAYRFVYSLPLSPHDIFVEDTYYANQPELDRAALGDRIAAYCTARRWDGEILGEEHGVLPVLTGGDFPAYRGEVSTSGVALAGARGLFTHPLTSYTLPFAAANALAIAEAAQLPGCALAGLMDQRAAQHWHATQFYRLLGKMLFEAAEPEHRYRIFERFYRLPEPLIERFYAGCSTGRDRLRILSGKPPVPIHRAIAAMLGKGAPLVQEDAQ</sequence>
<dbReference type="EC" id="5.5.1.19" evidence="2"/>
<dbReference type="GO" id="GO:0016705">
    <property type="term" value="F:oxidoreductase activity, acting on paired donors, with incorporation or reduction of molecular oxygen"/>
    <property type="evidence" value="ECO:0007669"/>
    <property type="project" value="InterPro"/>
</dbReference>
<dbReference type="RefSeq" id="WP_160751995.1">
    <property type="nucleotide sequence ID" value="NZ_WTYA01000002.1"/>
</dbReference>
<dbReference type="Proteomes" id="UP000439780">
    <property type="component" value="Unassembled WGS sequence"/>
</dbReference>
<dbReference type="AlphaFoldDB" id="A0A845ABR0"/>
<dbReference type="GO" id="GO:0016117">
    <property type="term" value="P:carotenoid biosynthetic process"/>
    <property type="evidence" value="ECO:0007669"/>
    <property type="project" value="InterPro"/>
</dbReference>
<comment type="similarity">
    <text evidence="1">Belongs to the lycopene cyclase family.</text>
</comment>
<dbReference type="EMBL" id="WTYA01000002">
    <property type="protein sequence ID" value="MXP27680.1"/>
    <property type="molecule type" value="Genomic_DNA"/>
</dbReference>
<dbReference type="InterPro" id="IPR036188">
    <property type="entry name" value="FAD/NAD-bd_sf"/>
</dbReference>
<keyword evidence="2" id="KW-0413">Isomerase</keyword>
<dbReference type="NCBIfam" id="TIGR01790">
    <property type="entry name" value="carotene-cycl"/>
    <property type="match status" value="1"/>
</dbReference>
<accession>A0A845ABR0</accession>
<keyword evidence="3" id="KW-1185">Reference proteome</keyword>
<gene>
    <name evidence="2" type="primary">crtY</name>
    <name evidence="2" type="ORF">GRI58_02440</name>
</gene>
<dbReference type="InterPro" id="IPR010108">
    <property type="entry name" value="Lycopene_cyclase_b/e"/>
</dbReference>
<proteinExistence type="inferred from homology"/>
<evidence type="ECO:0000313" key="2">
    <source>
        <dbReference type="EMBL" id="MXP27680.1"/>
    </source>
</evidence>
<dbReference type="SUPFAM" id="SSF51905">
    <property type="entry name" value="FAD/NAD(P)-binding domain"/>
    <property type="match status" value="1"/>
</dbReference>
<dbReference type="GO" id="GO:0045436">
    <property type="term" value="F:lycopene beta cyclase activity"/>
    <property type="evidence" value="ECO:0007669"/>
    <property type="project" value="InterPro"/>
</dbReference>
<dbReference type="OrthoDB" id="5793379at2"/>
<evidence type="ECO:0000313" key="3">
    <source>
        <dbReference type="Proteomes" id="UP000439780"/>
    </source>
</evidence>
<dbReference type="InterPro" id="IPR008461">
    <property type="entry name" value="CrtY"/>
</dbReference>
<dbReference type="Gene3D" id="3.50.50.60">
    <property type="entry name" value="FAD/NAD(P)-binding domain"/>
    <property type="match status" value="1"/>
</dbReference>
<comment type="caution">
    <text evidence="2">The sequence shown here is derived from an EMBL/GenBank/DDBJ whole genome shotgun (WGS) entry which is preliminary data.</text>
</comment>
<dbReference type="Pfam" id="PF05834">
    <property type="entry name" value="Lycopene_cycl"/>
    <property type="match status" value="1"/>
</dbReference>
<name>A0A845ABR0_9SPHN</name>
<evidence type="ECO:0000256" key="1">
    <source>
        <dbReference type="ARBA" id="ARBA00006599"/>
    </source>
</evidence>
<reference evidence="2 3" key="1">
    <citation type="submission" date="2019-12" db="EMBL/GenBank/DDBJ databases">
        <title>Genomic-based taxomic classification of the family Erythrobacteraceae.</title>
        <authorList>
            <person name="Xu L."/>
        </authorList>
    </citation>
    <scope>NUCLEOTIDE SEQUENCE [LARGE SCALE GENOMIC DNA]</scope>
    <source>
        <strain evidence="2 3">KEMB 9005-328</strain>
    </source>
</reference>
<dbReference type="NCBIfam" id="TIGR01789">
    <property type="entry name" value="lycopene_cycl"/>
    <property type="match status" value="1"/>
</dbReference>